<dbReference type="PROSITE" id="PS50297">
    <property type="entry name" value="ANK_REP_REGION"/>
    <property type="match status" value="4"/>
</dbReference>
<dbReference type="AlphaFoldDB" id="A0A0M0KB85"/>
<evidence type="ECO:0000256" key="7">
    <source>
        <dbReference type="SAM" id="Phobius"/>
    </source>
</evidence>
<keyword evidence="4 6" id="KW-0040">ANK repeat</keyword>
<evidence type="ECO:0000256" key="3">
    <source>
        <dbReference type="ARBA" id="ARBA00022989"/>
    </source>
</evidence>
<evidence type="ECO:0000256" key="2">
    <source>
        <dbReference type="ARBA" id="ARBA00022737"/>
    </source>
</evidence>
<dbReference type="InterPro" id="IPR009248">
    <property type="entry name" value="SbmA_BacA"/>
</dbReference>
<dbReference type="Proteomes" id="UP000037460">
    <property type="component" value="Unassembled WGS sequence"/>
</dbReference>
<evidence type="ECO:0000256" key="1">
    <source>
        <dbReference type="ARBA" id="ARBA00022692"/>
    </source>
</evidence>
<evidence type="ECO:0000313" key="9">
    <source>
        <dbReference type="Proteomes" id="UP000037460"/>
    </source>
</evidence>
<dbReference type="SUPFAM" id="SSF90123">
    <property type="entry name" value="ABC transporter transmembrane region"/>
    <property type="match status" value="1"/>
</dbReference>
<feature type="transmembrane region" description="Helical" evidence="7">
    <location>
        <begin position="143"/>
        <end position="161"/>
    </location>
</feature>
<dbReference type="OrthoDB" id="10267956at2759"/>
<reference evidence="9" key="1">
    <citation type="journal article" date="2015" name="PLoS Genet.">
        <title>Genome Sequence and Transcriptome Analyses of Chrysochromulina tobin: Metabolic Tools for Enhanced Algal Fitness in the Prominent Order Prymnesiales (Haptophyceae).</title>
        <authorList>
            <person name="Hovde B.T."/>
            <person name="Deodato C.R."/>
            <person name="Hunsperger H.M."/>
            <person name="Ryken S.A."/>
            <person name="Yost W."/>
            <person name="Jha R.K."/>
            <person name="Patterson J."/>
            <person name="Monnat R.J. Jr."/>
            <person name="Barlow S.B."/>
            <person name="Starkenburg S.R."/>
            <person name="Cattolico R.A."/>
        </authorList>
    </citation>
    <scope>NUCLEOTIDE SEQUENCE</scope>
    <source>
        <strain evidence="9">CCMP291</strain>
    </source>
</reference>
<evidence type="ECO:0000256" key="4">
    <source>
        <dbReference type="ARBA" id="ARBA00023043"/>
    </source>
</evidence>
<keyword evidence="9" id="KW-1185">Reference proteome</keyword>
<keyword evidence="5 7" id="KW-0472">Membrane</keyword>
<dbReference type="Pfam" id="PF12796">
    <property type="entry name" value="Ank_2"/>
    <property type="match status" value="1"/>
</dbReference>
<dbReference type="PROSITE" id="PS50088">
    <property type="entry name" value="ANK_REPEAT"/>
    <property type="match status" value="4"/>
</dbReference>
<dbReference type="EMBL" id="JWZX01000656">
    <property type="protein sequence ID" value="KOO36039.1"/>
    <property type="molecule type" value="Genomic_DNA"/>
</dbReference>
<dbReference type="PANTHER" id="PTHR24171">
    <property type="entry name" value="ANKYRIN REPEAT DOMAIN-CONTAINING PROTEIN 39-RELATED"/>
    <property type="match status" value="1"/>
</dbReference>
<feature type="repeat" description="ANK" evidence="6">
    <location>
        <begin position="453"/>
        <end position="479"/>
    </location>
</feature>
<keyword evidence="3 7" id="KW-1133">Transmembrane helix</keyword>
<keyword evidence="2" id="KW-0677">Repeat</keyword>
<feature type="transmembrane region" description="Helical" evidence="7">
    <location>
        <begin position="239"/>
        <end position="258"/>
    </location>
</feature>
<dbReference type="PANTHER" id="PTHR24171:SF8">
    <property type="entry name" value="BRCA1-ASSOCIATED RING DOMAIN PROTEIN 1"/>
    <property type="match status" value="1"/>
</dbReference>
<dbReference type="InterPro" id="IPR036640">
    <property type="entry name" value="ABC1_TM_sf"/>
</dbReference>
<feature type="repeat" description="ANK" evidence="6">
    <location>
        <begin position="487"/>
        <end position="519"/>
    </location>
</feature>
<dbReference type="GO" id="GO:1904680">
    <property type="term" value="F:peptide transmembrane transporter activity"/>
    <property type="evidence" value="ECO:0007669"/>
    <property type="project" value="InterPro"/>
</dbReference>
<accession>A0A0M0KB85</accession>
<dbReference type="GO" id="GO:0085020">
    <property type="term" value="P:protein K6-linked ubiquitination"/>
    <property type="evidence" value="ECO:0007669"/>
    <property type="project" value="TreeGrafter"/>
</dbReference>
<dbReference type="InterPro" id="IPR002110">
    <property type="entry name" value="Ankyrin_rpt"/>
</dbReference>
<proteinExistence type="predicted"/>
<protein>
    <submittedName>
        <fullName evidence="8">Transmembrane transport protein</fullName>
    </submittedName>
</protein>
<sequence>MYHQYFCSSAWVVSAYGLGGLILTLWIVNAYLNVQLNAWTARFYDLMQNATKMEPGVVTFDDAQPLFVEWAVMSGINVCSKPIINWLTRHWAFYWREALTADLLFRWRSKAGSESARRIEGASQRVQDDCYQLSRFLCDLGQGILAAFLELITFCPVLWSLSSGIEGLPNGLLMWAALGGFVLGYAVSILVGWRLVSLEYNNQAAEAAFRKELVYAEDEVQGHGELSVSHGLFRALRRVYYTLFAHLLYFETWSALFLKAMSLIPLVVLAPHVYNRSITLGTYMQAVGAFNSVTEGMSQPLSRVMDSWCDPRVAAAERLHEELYGAFSRRAVRTEPSAPLTIDLTRLLGVLRDLKRMHPACELETEMYLRRELAGESEDVALSFGRVETLFNAVVRFQTAEGLSTAERRSRFPKANYVDEEGSTALLRAVEAADLPLVEALLNLGADANLPASGRTPLYIACERGRAELVGALMRAGADAHRLIDQMGATPLYICCHRGHVSCVDELLLFGADANRRLRDGSTVLHVAIKANHAEVVSLLLSAARRL</sequence>
<feature type="transmembrane region" description="Helical" evidence="7">
    <location>
        <begin position="12"/>
        <end position="32"/>
    </location>
</feature>
<evidence type="ECO:0000256" key="5">
    <source>
        <dbReference type="ARBA" id="ARBA00023136"/>
    </source>
</evidence>
<feature type="repeat" description="ANK" evidence="6">
    <location>
        <begin position="520"/>
        <end position="547"/>
    </location>
</feature>
<name>A0A0M0KB85_9EUKA</name>
<comment type="caution">
    <text evidence="8">The sequence shown here is derived from an EMBL/GenBank/DDBJ whole genome shotgun (WGS) entry which is preliminary data.</text>
</comment>
<organism evidence="8 9">
    <name type="scientific">Chrysochromulina tobinii</name>
    <dbReference type="NCBI Taxonomy" id="1460289"/>
    <lineage>
        <taxon>Eukaryota</taxon>
        <taxon>Haptista</taxon>
        <taxon>Haptophyta</taxon>
        <taxon>Prymnesiophyceae</taxon>
        <taxon>Prymnesiales</taxon>
        <taxon>Chrysochromulinaceae</taxon>
        <taxon>Chrysochromulina</taxon>
    </lineage>
</organism>
<dbReference type="Gene3D" id="1.25.40.20">
    <property type="entry name" value="Ankyrin repeat-containing domain"/>
    <property type="match status" value="1"/>
</dbReference>
<dbReference type="GO" id="GO:0004842">
    <property type="term" value="F:ubiquitin-protein transferase activity"/>
    <property type="evidence" value="ECO:0007669"/>
    <property type="project" value="TreeGrafter"/>
</dbReference>
<keyword evidence="1 7" id="KW-0812">Transmembrane</keyword>
<dbReference type="GO" id="GO:0015833">
    <property type="term" value="P:peptide transport"/>
    <property type="evidence" value="ECO:0007669"/>
    <property type="project" value="InterPro"/>
</dbReference>
<feature type="repeat" description="ANK" evidence="6">
    <location>
        <begin position="421"/>
        <end position="453"/>
    </location>
</feature>
<dbReference type="SUPFAM" id="SSF48403">
    <property type="entry name" value="Ankyrin repeat"/>
    <property type="match status" value="1"/>
</dbReference>
<dbReference type="GO" id="GO:0016020">
    <property type="term" value="C:membrane"/>
    <property type="evidence" value="ECO:0007669"/>
    <property type="project" value="InterPro"/>
</dbReference>
<evidence type="ECO:0000313" key="8">
    <source>
        <dbReference type="EMBL" id="KOO36039.1"/>
    </source>
</evidence>
<dbReference type="SMART" id="SM00248">
    <property type="entry name" value="ANK"/>
    <property type="match status" value="4"/>
</dbReference>
<dbReference type="GO" id="GO:0005524">
    <property type="term" value="F:ATP binding"/>
    <property type="evidence" value="ECO:0007669"/>
    <property type="project" value="InterPro"/>
</dbReference>
<dbReference type="InterPro" id="IPR036770">
    <property type="entry name" value="Ankyrin_rpt-contain_sf"/>
</dbReference>
<dbReference type="Gene3D" id="1.20.1560.10">
    <property type="entry name" value="ABC transporter type 1, transmembrane domain"/>
    <property type="match status" value="1"/>
</dbReference>
<dbReference type="Pfam" id="PF05992">
    <property type="entry name" value="SbmA_BacA"/>
    <property type="match status" value="1"/>
</dbReference>
<gene>
    <name evidence="8" type="ORF">Ctob_014390</name>
</gene>
<feature type="transmembrane region" description="Helical" evidence="7">
    <location>
        <begin position="173"/>
        <end position="193"/>
    </location>
</feature>
<evidence type="ECO:0000256" key="6">
    <source>
        <dbReference type="PROSITE-ProRule" id="PRU00023"/>
    </source>
</evidence>